<reference evidence="2" key="1">
    <citation type="submission" date="2014-09" db="EMBL/GenBank/DDBJ databases">
        <authorList>
            <person name="Magalhaes I.L.F."/>
            <person name="Oliveira U."/>
            <person name="Santos F.R."/>
            <person name="Vidigal T.H.D.A."/>
            <person name="Brescovit A.D."/>
            <person name="Santos A.J."/>
        </authorList>
    </citation>
    <scope>NUCLEOTIDE SEQUENCE</scope>
    <source>
        <tissue evidence="2">Shoot tissue taken approximately 20 cm above the soil surface</tissue>
    </source>
</reference>
<sequence length="70" mass="7820">MNIALSIMYLVPCMHRLVIIEVFSRRRLGSWKQPPVQMDSSSATTLLLGPSCTSRRTPCSPSPAPSTQWM</sequence>
<evidence type="ECO:0000256" key="1">
    <source>
        <dbReference type="SAM" id="MobiDB-lite"/>
    </source>
</evidence>
<organism evidence="2">
    <name type="scientific">Arundo donax</name>
    <name type="common">Giant reed</name>
    <name type="synonym">Donax arundinaceus</name>
    <dbReference type="NCBI Taxonomy" id="35708"/>
    <lineage>
        <taxon>Eukaryota</taxon>
        <taxon>Viridiplantae</taxon>
        <taxon>Streptophyta</taxon>
        <taxon>Embryophyta</taxon>
        <taxon>Tracheophyta</taxon>
        <taxon>Spermatophyta</taxon>
        <taxon>Magnoliopsida</taxon>
        <taxon>Liliopsida</taxon>
        <taxon>Poales</taxon>
        <taxon>Poaceae</taxon>
        <taxon>PACMAD clade</taxon>
        <taxon>Arundinoideae</taxon>
        <taxon>Arundineae</taxon>
        <taxon>Arundo</taxon>
    </lineage>
</organism>
<dbReference type="AlphaFoldDB" id="A0A0A9G813"/>
<evidence type="ECO:0000313" key="2">
    <source>
        <dbReference type="EMBL" id="JAE16848.1"/>
    </source>
</evidence>
<feature type="region of interest" description="Disordered" evidence="1">
    <location>
        <begin position="47"/>
        <end position="70"/>
    </location>
</feature>
<protein>
    <submittedName>
        <fullName evidence="2">Uncharacterized protein</fullName>
    </submittedName>
</protein>
<accession>A0A0A9G813</accession>
<name>A0A0A9G813_ARUDO</name>
<reference evidence="2" key="2">
    <citation type="journal article" date="2015" name="Data Brief">
        <title>Shoot transcriptome of the giant reed, Arundo donax.</title>
        <authorList>
            <person name="Barrero R.A."/>
            <person name="Guerrero F.D."/>
            <person name="Moolhuijzen P."/>
            <person name="Goolsby J.A."/>
            <person name="Tidwell J."/>
            <person name="Bellgard S.E."/>
            <person name="Bellgard M.I."/>
        </authorList>
    </citation>
    <scope>NUCLEOTIDE SEQUENCE</scope>
    <source>
        <tissue evidence="2">Shoot tissue taken approximately 20 cm above the soil surface</tissue>
    </source>
</reference>
<dbReference type="EMBL" id="GBRH01181048">
    <property type="protein sequence ID" value="JAE16848.1"/>
    <property type="molecule type" value="Transcribed_RNA"/>
</dbReference>
<proteinExistence type="predicted"/>